<evidence type="ECO:0000256" key="3">
    <source>
        <dbReference type="SAM" id="Coils"/>
    </source>
</evidence>
<evidence type="ECO:0000256" key="2">
    <source>
        <dbReference type="HAMAP-Rule" id="MF_00274"/>
    </source>
</evidence>
<feature type="coiled-coil region" evidence="3">
    <location>
        <begin position="1"/>
        <end position="31"/>
    </location>
</feature>
<dbReference type="GO" id="GO:0005737">
    <property type="term" value="C:cytoplasm"/>
    <property type="evidence" value="ECO:0007669"/>
    <property type="project" value="UniProtKB-UniRule"/>
</dbReference>
<dbReference type="GO" id="GO:0003677">
    <property type="term" value="F:DNA binding"/>
    <property type="evidence" value="ECO:0007669"/>
    <property type="project" value="UniProtKB-UniRule"/>
</dbReference>
<dbReference type="SUPFAM" id="SSF82607">
    <property type="entry name" value="YbaB-like"/>
    <property type="match status" value="1"/>
</dbReference>
<proteinExistence type="inferred from homology"/>
<accession>A0A7C4XU69</accession>
<dbReference type="PANTHER" id="PTHR33449">
    <property type="entry name" value="NUCLEOID-ASSOCIATED PROTEIN YBAB"/>
    <property type="match status" value="1"/>
</dbReference>
<dbReference type="InterPro" id="IPR004401">
    <property type="entry name" value="YbaB/EbfC"/>
</dbReference>
<gene>
    <name evidence="4" type="ORF">ENV82_04230</name>
</gene>
<comment type="caution">
    <text evidence="4">The sequence shown here is derived from an EMBL/GenBank/DDBJ whole genome shotgun (WGS) entry which is preliminary data.</text>
</comment>
<keyword evidence="2" id="KW-0963">Cytoplasm</keyword>
<comment type="function">
    <text evidence="2">Binds to DNA and alters its conformation. May be involved in regulation of gene expression, nucleoid organization and DNA protection.</text>
</comment>
<reference evidence="4" key="1">
    <citation type="journal article" date="2020" name="mSystems">
        <title>Genome- and Community-Level Interaction Insights into Carbon Utilization and Element Cycling Functions of Hydrothermarchaeota in Hydrothermal Sediment.</title>
        <authorList>
            <person name="Zhou Z."/>
            <person name="Liu Y."/>
            <person name="Xu W."/>
            <person name="Pan J."/>
            <person name="Luo Z.H."/>
            <person name="Li M."/>
        </authorList>
    </citation>
    <scope>NUCLEOTIDE SEQUENCE [LARGE SCALE GENOMIC DNA]</scope>
    <source>
        <strain evidence="4">SpSt-794</strain>
    </source>
</reference>
<dbReference type="PIRSF" id="PIRSF004555">
    <property type="entry name" value="UCP004555"/>
    <property type="match status" value="1"/>
</dbReference>
<name>A0A7C4XU69_9BACT</name>
<dbReference type="GO" id="GO:0043590">
    <property type="term" value="C:bacterial nucleoid"/>
    <property type="evidence" value="ECO:0007669"/>
    <property type="project" value="UniProtKB-UniRule"/>
</dbReference>
<organism evidence="4">
    <name type="scientific">Caldisericum exile</name>
    <dbReference type="NCBI Taxonomy" id="693075"/>
    <lineage>
        <taxon>Bacteria</taxon>
        <taxon>Pseudomonadati</taxon>
        <taxon>Caldisericota/Cryosericota group</taxon>
        <taxon>Caldisericota</taxon>
        <taxon>Caldisericia</taxon>
        <taxon>Caldisericales</taxon>
        <taxon>Caldisericaceae</taxon>
        <taxon>Caldisericum</taxon>
    </lineage>
</organism>
<dbReference type="NCBIfam" id="TIGR00103">
    <property type="entry name" value="DNA_YbaB_EbfC"/>
    <property type="match status" value="1"/>
</dbReference>
<keyword evidence="3" id="KW-0175">Coiled coil</keyword>
<dbReference type="HAMAP" id="MF_00274">
    <property type="entry name" value="DNA_YbaB_EbfC"/>
    <property type="match status" value="1"/>
</dbReference>
<evidence type="ECO:0000313" key="4">
    <source>
        <dbReference type="EMBL" id="HGW60617.1"/>
    </source>
</evidence>
<comment type="subunit">
    <text evidence="2">Homodimer.</text>
</comment>
<comment type="similarity">
    <text evidence="2">Belongs to the YbaB/EbfC family.</text>
</comment>
<comment type="subcellular location">
    <subcellularLocation>
        <location evidence="2">Cytoplasm</location>
        <location evidence="2">Nucleoid</location>
    </subcellularLocation>
</comment>
<dbReference type="Pfam" id="PF02575">
    <property type="entry name" value="YbaB_DNA_bd"/>
    <property type="match status" value="1"/>
</dbReference>
<dbReference type="Gene3D" id="3.30.1310.10">
    <property type="entry name" value="Nucleoid-associated protein YbaB-like domain"/>
    <property type="match status" value="1"/>
</dbReference>
<evidence type="ECO:0000256" key="1">
    <source>
        <dbReference type="ARBA" id="ARBA00023125"/>
    </source>
</evidence>
<dbReference type="AlphaFoldDB" id="A0A7C4XU69"/>
<protein>
    <recommendedName>
        <fullName evidence="2">Nucleoid-associated protein ENV82_04230</fullName>
    </recommendedName>
</protein>
<dbReference type="PANTHER" id="PTHR33449:SF1">
    <property type="entry name" value="NUCLEOID-ASSOCIATED PROTEIN YBAB"/>
    <property type="match status" value="1"/>
</dbReference>
<dbReference type="InterPro" id="IPR036894">
    <property type="entry name" value="YbaB-like_sf"/>
</dbReference>
<keyword evidence="1 2" id="KW-0238">DNA-binding</keyword>
<dbReference type="EMBL" id="DTHV01000133">
    <property type="protein sequence ID" value="HGW60617.1"/>
    <property type="molecule type" value="Genomic_DNA"/>
</dbReference>
<sequence length="107" mass="12067">MRNFNDLVRQAQELQKKLEEINNELETVRVEGVAQNIVRAVVNGKLEIVSIEILEEDLSKIDKEILQDLIFVAIREAQDKAKIVAQEKFRTLGALGGLLPNFPNGIN</sequence>